<dbReference type="AlphaFoldDB" id="A0A0G0ZMP0"/>
<feature type="domain" description="YoaR-like putative peptidoglycan binding" evidence="2">
    <location>
        <begin position="78"/>
        <end position="162"/>
    </location>
</feature>
<dbReference type="Pfam" id="PF12229">
    <property type="entry name" value="PG_binding_4"/>
    <property type="match status" value="1"/>
</dbReference>
<name>A0A0G0ZMP0_9BACT</name>
<protein>
    <submittedName>
        <fullName evidence="3">VanW family protein</fullName>
    </submittedName>
</protein>
<dbReference type="PANTHER" id="PTHR35788:SF1">
    <property type="entry name" value="EXPORTED PROTEIN"/>
    <property type="match status" value="1"/>
</dbReference>
<keyword evidence="1" id="KW-0812">Transmembrane</keyword>
<keyword evidence="1" id="KW-0472">Membrane</keyword>
<dbReference type="EMBL" id="LCCD01000054">
    <property type="protein sequence ID" value="KKS23306.1"/>
    <property type="molecule type" value="Genomic_DNA"/>
</dbReference>
<evidence type="ECO:0000313" key="3">
    <source>
        <dbReference type="EMBL" id="KKS23306.1"/>
    </source>
</evidence>
<dbReference type="InterPro" id="IPR052913">
    <property type="entry name" value="Glycopeptide_resist_protein"/>
</dbReference>
<dbReference type="InterPro" id="IPR022029">
    <property type="entry name" value="YoaR-like_PG-bd"/>
</dbReference>
<proteinExistence type="predicted"/>
<dbReference type="PATRIC" id="fig|1618667.3.peg.714"/>
<dbReference type="InterPro" id="IPR007391">
    <property type="entry name" value="Vancomycin_resist_VanW"/>
</dbReference>
<sequence length="393" mass="43601">MSIDMSGINFLRLRSLTYRLAITGIVIIAAFNLGARTYIYLINQKDAKIQLAGLSEKLSAAVSKNLELNAQDKNIILKKNELKNWTETYLRSYTGKNDVRLSFLKINKYLDSIASTIDREPVNAKFEMENGRAKVFVGSIPGKKLNILQSENEIARALIAGKDSARLVIDDIQPLVSLEKINSLGIKNLLGRGESDYGKSSPSRITNIKVGIAKYNGLIIKPGEEFSFNRFLGGVDAENGFEPELVIKGGELVKEYGGGICQVSTTLFRAAILSGLPITERKPHSFPVQHYNPQGFDATIYPGVTDLKFVNNTPNYILIQSRVSGSKVIFEIYGTDDGRKITMDGPHQYDQKENGSMKAYFVRKISFANGAAKEERFDSVYKAPMPLARNPLE</sequence>
<accession>A0A0G0ZMP0</accession>
<reference evidence="3 4" key="1">
    <citation type="journal article" date="2015" name="Nature">
        <title>rRNA introns, odd ribosomes, and small enigmatic genomes across a large radiation of phyla.</title>
        <authorList>
            <person name="Brown C.T."/>
            <person name="Hug L.A."/>
            <person name="Thomas B.C."/>
            <person name="Sharon I."/>
            <person name="Castelle C.J."/>
            <person name="Singh A."/>
            <person name="Wilkins M.J."/>
            <person name="Williams K.H."/>
            <person name="Banfield J.F."/>
        </authorList>
    </citation>
    <scope>NUCLEOTIDE SEQUENCE [LARGE SCALE GENOMIC DNA]</scope>
</reference>
<dbReference type="Proteomes" id="UP000033856">
    <property type="component" value="Unassembled WGS sequence"/>
</dbReference>
<comment type="caution">
    <text evidence="3">The sequence shown here is derived from an EMBL/GenBank/DDBJ whole genome shotgun (WGS) entry which is preliminary data.</text>
</comment>
<gene>
    <name evidence="3" type="ORF">UU83_C0054G0002</name>
</gene>
<keyword evidence="1" id="KW-1133">Transmembrane helix</keyword>
<feature type="transmembrane region" description="Helical" evidence="1">
    <location>
        <begin position="20"/>
        <end position="41"/>
    </location>
</feature>
<evidence type="ECO:0000259" key="2">
    <source>
        <dbReference type="Pfam" id="PF12229"/>
    </source>
</evidence>
<evidence type="ECO:0000256" key="1">
    <source>
        <dbReference type="SAM" id="Phobius"/>
    </source>
</evidence>
<evidence type="ECO:0000313" key="4">
    <source>
        <dbReference type="Proteomes" id="UP000033856"/>
    </source>
</evidence>
<dbReference type="PANTHER" id="PTHR35788">
    <property type="entry name" value="EXPORTED PROTEIN-RELATED"/>
    <property type="match status" value="1"/>
</dbReference>
<organism evidence="3 4">
    <name type="scientific">Candidatus Jorgensenbacteria bacterium GW2011_GWF2_41_8</name>
    <dbReference type="NCBI Taxonomy" id="1618667"/>
    <lineage>
        <taxon>Bacteria</taxon>
        <taxon>Candidatus Joergenseniibacteriota</taxon>
    </lineage>
</organism>
<dbReference type="Pfam" id="PF04294">
    <property type="entry name" value="VanW"/>
    <property type="match status" value="1"/>
</dbReference>